<evidence type="ECO:0000313" key="5">
    <source>
        <dbReference type="Proteomes" id="UP000249396"/>
    </source>
</evidence>
<dbReference type="InterPro" id="IPR004193">
    <property type="entry name" value="Glyco_hydro_13_N"/>
</dbReference>
<dbReference type="GO" id="GO:0005975">
    <property type="term" value="P:carbohydrate metabolic process"/>
    <property type="evidence" value="ECO:0007669"/>
    <property type="project" value="InterPro"/>
</dbReference>
<dbReference type="SMART" id="SM00642">
    <property type="entry name" value="Aamy"/>
    <property type="match status" value="1"/>
</dbReference>
<dbReference type="GO" id="GO:0004553">
    <property type="term" value="F:hydrolase activity, hydrolyzing O-glycosyl compounds"/>
    <property type="evidence" value="ECO:0007669"/>
    <property type="project" value="InterPro"/>
</dbReference>
<dbReference type="InterPro" id="IPR014756">
    <property type="entry name" value="Ig_E-set"/>
</dbReference>
<dbReference type="InterPro" id="IPR044505">
    <property type="entry name" value="GlgX_Isoamylase_N_E_set"/>
</dbReference>
<dbReference type="SUPFAM" id="SSF81296">
    <property type="entry name" value="E set domains"/>
    <property type="match status" value="1"/>
</dbReference>
<feature type="domain" description="Glycosyl hydrolase family 13 catalytic" evidence="3">
    <location>
        <begin position="166"/>
        <end position="556"/>
    </location>
</feature>
<dbReference type="Proteomes" id="UP000249396">
    <property type="component" value="Unassembled WGS sequence"/>
</dbReference>
<reference evidence="4 5" key="1">
    <citation type="journal article" date="2018" name="Aquat. Microb. Ecol.">
        <title>Gammaproteobacterial methanotrophs dominate.</title>
        <authorList>
            <person name="Rissanen A.J."/>
            <person name="Saarenheimo J."/>
            <person name="Tiirola M."/>
            <person name="Peura S."/>
            <person name="Aalto S.L."/>
            <person name="Karvinen A."/>
            <person name="Nykanen H."/>
        </authorList>
    </citation>
    <scope>NUCLEOTIDE SEQUENCE [LARGE SCALE GENOMIC DNA]</scope>
    <source>
        <strain evidence="4">AMbin10</strain>
    </source>
</reference>
<name>A0A2W4RBC4_9GAMM</name>
<protein>
    <submittedName>
        <fullName evidence="4">Glycogen debranching enzyme</fullName>
    </submittedName>
</protein>
<evidence type="ECO:0000256" key="1">
    <source>
        <dbReference type="ARBA" id="ARBA00008061"/>
    </source>
</evidence>
<evidence type="ECO:0000313" key="4">
    <source>
        <dbReference type="EMBL" id="PZN81361.1"/>
    </source>
</evidence>
<keyword evidence="2" id="KW-0378">Hydrolase</keyword>
<gene>
    <name evidence="4" type="ORF">DM484_08685</name>
</gene>
<organism evidence="4 5">
    <name type="scientific">Candidatus Methylumidiphilus alinenensis</name>
    <dbReference type="NCBI Taxonomy" id="2202197"/>
    <lineage>
        <taxon>Bacteria</taxon>
        <taxon>Pseudomonadati</taxon>
        <taxon>Pseudomonadota</taxon>
        <taxon>Gammaproteobacteria</taxon>
        <taxon>Methylococcales</taxon>
        <taxon>Candidatus Methylumidiphilus</taxon>
    </lineage>
</organism>
<dbReference type="InterPro" id="IPR017853">
    <property type="entry name" value="GH"/>
</dbReference>
<dbReference type="PANTHER" id="PTHR43002">
    <property type="entry name" value="GLYCOGEN DEBRANCHING ENZYME"/>
    <property type="match status" value="1"/>
</dbReference>
<dbReference type="SUPFAM" id="SSF51445">
    <property type="entry name" value="(Trans)glycosidases"/>
    <property type="match status" value="1"/>
</dbReference>
<evidence type="ECO:0000256" key="2">
    <source>
        <dbReference type="ARBA" id="ARBA00023295"/>
    </source>
</evidence>
<dbReference type="Pfam" id="PF02922">
    <property type="entry name" value="CBM_48"/>
    <property type="match status" value="1"/>
</dbReference>
<keyword evidence="2" id="KW-0326">Glycosidase</keyword>
<evidence type="ECO:0000259" key="3">
    <source>
        <dbReference type="SMART" id="SM00642"/>
    </source>
</evidence>
<dbReference type="InterPro" id="IPR006047">
    <property type="entry name" value="GH13_cat_dom"/>
</dbReference>
<dbReference type="Pfam" id="PF00128">
    <property type="entry name" value="Alpha-amylase"/>
    <property type="match status" value="1"/>
</dbReference>
<feature type="non-terminal residue" evidence="4">
    <location>
        <position position="556"/>
    </location>
</feature>
<accession>A0A2W4RBC4</accession>
<dbReference type="CDD" id="cd11326">
    <property type="entry name" value="AmyAc_Glg_debranch"/>
    <property type="match status" value="1"/>
</dbReference>
<dbReference type="EMBL" id="QJPH01000269">
    <property type="protein sequence ID" value="PZN81361.1"/>
    <property type="molecule type" value="Genomic_DNA"/>
</dbReference>
<proteinExistence type="inferred from homology"/>
<dbReference type="Gene3D" id="2.60.40.10">
    <property type="entry name" value="Immunoglobulins"/>
    <property type="match status" value="1"/>
</dbReference>
<comment type="caution">
    <text evidence="4">The sequence shown here is derived from an EMBL/GenBank/DDBJ whole genome shotgun (WGS) entry which is preliminary data.</text>
</comment>
<dbReference type="AlphaFoldDB" id="A0A2W4RBC4"/>
<comment type="similarity">
    <text evidence="1">Belongs to the glycosyl hydrolase 13 family.</text>
</comment>
<dbReference type="Gene3D" id="3.20.20.80">
    <property type="entry name" value="Glycosidases"/>
    <property type="match status" value="1"/>
</dbReference>
<dbReference type="CDD" id="cd02856">
    <property type="entry name" value="E_set_GDE_Isoamylase_N"/>
    <property type="match status" value="1"/>
</dbReference>
<dbReference type="InterPro" id="IPR013783">
    <property type="entry name" value="Ig-like_fold"/>
</dbReference>
<sequence length="556" mass="62100">MTKEFNSRYGLLSFITEDFSFGRGHPLPLGTSIQRGGINFAIFSRHATEVTLLLFQPGVEAEIAAFPFDCKYNRTGDVWHAFITGLDPGVEYAYRMDGPRAMPHCFDPAWVLSDPYAIALNGRRHWGDRTNQLSDCFRRAVLVGHEYDWEFDQPINRPLADSIIYELHVRGFTMDPSSKVSHPGTFRGIIDKIPYLKDLGVTAVELLPVTEFDELESNRVNPQDGTPLYNFWGYHPLSFFAIKAAYSADNTPGSEVNEFKDMVKALHSAGIEVILDVVYNHTGEGDHRGPVYSLKGIDKKVFYMFGVDGHFMNFSGCGNTVNCNHPFVRNFILESLRYFVMEMHVDGFRFDLASILGRDQNGHVLASPPLLEQIAGDPILANTKLIAEAWDAAGLYQVGSFPNWGRWAEWNGRFRDDIRRFVRGDPGMVGNLATRLAGSSDLYQLGGREPSHGINFITCHDGFTLNDLVAYSEKHNLLNGENNADGDNNNLSWNCGTEGVTQDPSVLILRARQTRNLAVLLILSRGVPMILAGDEIGRSQGGNNNAYCQDNAISWL</sequence>